<proteinExistence type="inferred from homology"/>
<evidence type="ECO:0000256" key="4">
    <source>
        <dbReference type="SAM" id="SignalP"/>
    </source>
</evidence>
<dbReference type="InterPro" id="IPR041608">
    <property type="entry name" value="ESF1_brassicaceae"/>
</dbReference>
<evidence type="ECO:0000256" key="1">
    <source>
        <dbReference type="ARBA" id="ARBA00010149"/>
    </source>
</evidence>
<evidence type="ECO:0000256" key="2">
    <source>
        <dbReference type="ARBA" id="ARBA00022729"/>
    </source>
</evidence>
<evidence type="ECO:0000256" key="3">
    <source>
        <dbReference type="ARBA" id="ARBA00023157"/>
    </source>
</evidence>
<reference evidence="7" key="2">
    <citation type="submission" date="2025-08" db="UniProtKB">
        <authorList>
            <consortium name="RefSeq"/>
        </authorList>
    </citation>
    <scope>IDENTIFICATION</scope>
    <source>
        <tissue evidence="7">Leaf</tissue>
    </source>
</reference>
<evidence type="ECO:0000259" key="5">
    <source>
        <dbReference type="Pfam" id="PF18209"/>
    </source>
</evidence>
<dbReference type="RefSeq" id="XP_019096804.1">
    <property type="nucleotide sequence ID" value="XM_019241259.1"/>
</dbReference>
<keyword evidence="3" id="KW-1015">Disulfide bond</keyword>
<accession>A0ABM1RCR6</accession>
<name>A0ABM1RCR6_CAMSA</name>
<protein>
    <submittedName>
        <fullName evidence="7">EMBRYO SURROUNDING FACTOR 1-like protein 7</fullName>
    </submittedName>
</protein>
<dbReference type="Pfam" id="PF18209">
    <property type="entry name" value="ESF1"/>
    <property type="match status" value="1"/>
</dbReference>
<feature type="signal peptide" evidence="4">
    <location>
        <begin position="1"/>
        <end position="25"/>
    </location>
</feature>
<comment type="similarity">
    <text evidence="1">Belongs to the MEG family.</text>
</comment>
<feature type="chain" id="PRO_5045239181" evidence="4">
    <location>
        <begin position="26"/>
        <end position="92"/>
    </location>
</feature>
<reference evidence="6" key="1">
    <citation type="journal article" date="2014" name="Nat. Commun.">
        <title>The emerging biofuel crop Camelina sativa retains a highly undifferentiated hexaploid genome structure.</title>
        <authorList>
            <person name="Kagale S."/>
            <person name="Koh C."/>
            <person name="Nixon J."/>
            <person name="Bollina V."/>
            <person name="Clarke W.E."/>
            <person name="Tuteja R."/>
            <person name="Spillane C."/>
            <person name="Robinson S.J."/>
            <person name="Links M.G."/>
            <person name="Clarke C."/>
            <person name="Higgins E.E."/>
            <person name="Huebert T."/>
            <person name="Sharpe A.G."/>
            <person name="Parkin I.A."/>
        </authorList>
    </citation>
    <scope>NUCLEOTIDE SEQUENCE [LARGE SCALE GENOMIC DNA]</scope>
    <source>
        <strain evidence="6">cv. DH55</strain>
    </source>
</reference>
<dbReference type="Proteomes" id="UP000694864">
    <property type="component" value="Chromosome 19"/>
</dbReference>
<keyword evidence="6" id="KW-1185">Reference proteome</keyword>
<keyword evidence="2 4" id="KW-0732">Signal</keyword>
<sequence length="92" mass="10678">MQTMKSSHIALICIVIFSLFTLHECGKMEDGETKRSMLSIHIPPCIKTFCTIPYIRDCWCCLRLLDPKKKRLCWKDKDYPNAKELCYAGCSN</sequence>
<organism evidence="6 7">
    <name type="scientific">Camelina sativa</name>
    <name type="common">False flax</name>
    <name type="synonym">Myagrum sativum</name>
    <dbReference type="NCBI Taxonomy" id="90675"/>
    <lineage>
        <taxon>Eukaryota</taxon>
        <taxon>Viridiplantae</taxon>
        <taxon>Streptophyta</taxon>
        <taxon>Embryophyta</taxon>
        <taxon>Tracheophyta</taxon>
        <taxon>Spermatophyta</taxon>
        <taxon>Magnoliopsida</taxon>
        <taxon>eudicotyledons</taxon>
        <taxon>Gunneridae</taxon>
        <taxon>Pentapetalae</taxon>
        <taxon>rosids</taxon>
        <taxon>malvids</taxon>
        <taxon>Brassicales</taxon>
        <taxon>Brassicaceae</taxon>
        <taxon>Camelineae</taxon>
        <taxon>Camelina</taxon>
    </lineage>
</organism>
<evidence type="ECO:0000313" key="7">
    <source>
        <dbReference type="RefSeq" id="XP_019096804.1"/>
    </source>
</evidence>
<feature type="domain" description="Embryo surrounding factor 1 brassicaceae" evidence="5">
    <location>
        <begin position="39"/>
        <end position="91"/>
    </location>
</feature>
<dbReference type="GeneID" id="109130997"/>
<evidence type="ECO:0000313" key="6">
    <source>
        <dbReference type="Proteomes" id="UP000694864"/>
    </source>
</evidence>
<gene>
    <name evidence="7" type="primary">LOC109130997</name>
</gene>